<dbReference type="STRING" id="545695.TREAZ_0172"/>
<dbReference type="Proteomes" id="UP000009222">
    <property type="component" value="Chromosome"/>
</dbReference>
<evidence type="ECO:0000313" key="3">
    <source>
        <dbReference type="Proteomes" id="UP000009222"/>
    </source>
</evidence>
<sequence length="65" mass="6947">MLEGRSSPNIMESSPNANADCSSPDCCSCADNEDEIKMRPAAAKSAAVKKTCLTFSFSPPKYKLT</sequence>
<reference evidence="2 3" key="2">
    <citation type="journal article" date="2011" name="ISME J.">
        <title>RNA-seq reveals cooperative metabolic interactions between two termite-gut spirochete species in co-culture.</title>
        <authorList>
            <person name="Rosenthal A.Z."/>
            <person name="Matson E.G."/>
            <person name="Eldar A."/>
            <person name="Leadbetter J.R."/>
        </authorList>
    </citation>
    <scope>NUCLEOTIDE SEQUENCE [LARGE SCALE GENOMIC DNA]</scope>
    <source>
        <strain evidence="3">ATCC BAA-888 / DSM 13862 / ZAS-9</strain>
    </source>
</reference>
<feature type="compositionally biased region" description="Polar residues" evidence="1">
    <location>
        <begin position="1"/>
        <end position="16"/>
    </location>
</feature>
<proteinExistence type="predicted"/>
<keyword evidence="3" id="KW-1185">Reference proteome</keyword>
<dbReference type="EMBL" id="CP001841">
    <property type="protein sequence ID" value="AEF80407.1"/>
    <property type="molecule type" value="Genomic_DNA"/>
</dbReference>
<reference evidence="3" key="1">
    <citation type="submission" date="2009-12" db="EMBL/GenBank/DDBJ databases">
        <title>Complete sequence of Treponema azotonutricium strain ZAS-9.</title>
        <authorList>
            <person name="Tetu S.G."/>
            <person name="Matson E."/>
            <person name="Ren Q."/>
            <person name="Seshadri R."/>
            <person name="Elbourne L."/>
            <person name="Hassan K.A."/>
            <person name="Durkin A."/>
            <person name="Radune D."/>
            <person name="Mohamoud Y."/>
            <person name="Shay R."/>
            <person name="Jin S."/>
            <person name="Zhang X."/>
            <person name="Lucey K."/>
            <person name="Ballor N.R."/>
            <person name="Ottesen E."/>
            <person name="Rosenthal R."/>
            <person name="Allen A."/>
            <person name="Leadbetter J.R."/>
            <person name="Paulsen I.T."/>
        </authorList>
    </citation>
    <scope>NUCLEOTIDE SEQUENCE [LARGE SCALE GENOMIC DNA]</scope>
    <source>
        <strain evidence="3">ATCC BAA-888 / DSM 13862 / ZAS-9</strain>
    </source>
</reference>
<evidence type="ECO:0000256" key="1">
    <source>
        <dbReference type="SAM" id="MobiDB-lite"/>
    </source>
</evidence>
<accession>F5YEV4</accession>
<feature type="region of interest" description="Disordered" evidence="1">
    <location>
        <begin position="1"/>
        <end position="24"/>
    </location>
</feature>
<protein>
    <submittedName>
        <fullName evidence="2">Uncharacterized protein</fullName>
    </submittedName>
</protein>
<evidence type="ECO:0000313" key="2">
    <source>
        <dbReference type="EMBL" id="AEF80407.1"/>
    </source>
</evidence>
<dbReference type="AlphaFoldDB" id="F5YEV4"/>
<dbReference type="HOGENOM" id="CLU_2848519_0_0_12"/>
<dbReference type="InParanoid" id="F5YEV4"/>
<dbReference type="KEGG" id="taz:TREAZ_0172"/>
<name>F5YEV4_LEAAZ</name>
<gene>
    <name evidence="2" type="ordered locus">TREAZ_0172</name>
</gene>
<organism evidence="2 3">
    <name type="scientific">Leadbettera azotonutricia (strain ATCC BAA-888 / DSM 13862 / ZAS-9)</name>
    <name type="common">Treponema azotonutricium</name>
    <dbReference type="NCBI Taxonomy" id="545695"/>
    <lineage>
        <taxon>Bacteria</taxon>
        <taxon>Pseudomonadati</taxon>
        <taxon>Spirochaetota</taxon>
        <taxon>Spirochaetia</taxon>
        <taxon>Spirochaetales</taxon>
        <taxon>Breznakiellaceae</taxon>
        <taxon>Leadbettera</taxon>
    </lineage>
</organism>